<dbReference type="EMBL" id="LRPC01000028">
    <property type="protein sequence ID" value="KYG74184.1"/>
    <property type="molecule type" value="Genomic_DNA"/>
</dbReference>
<organism evidence="15 16">
    <name type="scientific">Roseivirga spongicola</name>
    <dbReference type="NCBI Taxonomy" id="333140"/>
    <lineage>
        <taxon>Bacteria</taxon>
        <taxon>Pseudomonadati</taxon>
        <taxon>Bacteroidota</taxon>
        <taxon>Cytophagia</taxon>
        <taxon>Cytophagales</taxon>
        <taxon>Roseivirgaceae</taxon>
        <taxon>Roseivirga</taxon>
    </lineage>
</organism>
<dbReference type="InterPro" id="IPR010917">
    <property type="entry name" value="TonB_rcpt_CS"/>
</dbReference>
<keyword evidence="4 10" id="KW-0812">Transmembrane</keyword>
<keyword evidence="2 10" id="KW-0813">Transport</keyword>
<dbReference type="PROSITE" id="PS01156">
    <property type="entry name" value="TONB_DEPENDENT_REC_2"/>
    <property type="match status" value="1"/>
</dbReference>
<evidence type="ECO:0000256" key="7">
    <source>
        <dbReference type="ARBA" id="ARBA00023136"/>
    </source>
</evidence>
<dbReference type="GO" id="GO:0009279">
    <property type="term" value="C:cell outer membrane"/>
    <property type="evidence" value="ECO:0007669"/>
    <property type="project" value="UniProtKB-SubCell"/>
</dbReference>
<gene>
    <name evidence="15" type="ORF">AWW68_16170</name>
</gene>
<keyword evidence="5 12" id="KW-0732">Signal</keyword>
<evidence type="ECO:0000313" key="16">
    <source>
        <dbReference type="Proteomes" id="UP000075606"/>
    </source>
</evidence>
<dbReference type="PANTHER" id="PTHR30069">
    <property type="entry name" value="TONB-DEPENDENT OUTER MEMBRANE RECEPTOR"/>
    <property type="match status" value="1"/>
</dbReference>
<dbReference type="SUPFAM" id="SSF56935">
    <property type="entry name" value="Porins"/>
    <property type="match status" value="1"/>
</dbReference>
<comment type="caution">
    <text evidence="15">The sequence shown here is derived from an EMBL/GenBank/DDBJ whole genome shotgun (WGS) entry which is preliminary data.</text>
</comment>
<dbReference type="Gene3D" id="2.40.170.20">
    <property type="entry name" value="TonB-dependent receptor, beta-barrel domain"/>
    <property type="match status" value="1"/>
</dbReference>
<dbReference type="Proteomes" id="UP000075606">
    <property type="component" value="Unassembled WGS sequence"/>
</dbReference>
<protein>
    <submittedName>
        <fullName evidence="15">Uncharacterized protein</fullName>
    </submittedName>
</protein>
<dbReference type="RefSeq" id="WP_068223799.1">
    <property type="nucleotide sequence ID" value="NZ_LRPC01000028.1"/>
</dbReference>
<keyword evidence="3 10" id="KW-1134">Transmembrane beta strand</keyword>
<dbReference type="GO" id="GO:0044718">
    <property type="term" value="P:siderophore transmembrane transport"/>
    <property type="evidence" value="ECO:0007669"/>
    <property type="project" value="TreeGrafter"/>
</dbReference>
<comment type="similarity">
    <text evidence="10 11">Belongs to the TonB-dependent receptor family.</text>
</comment>
<keyword evidence="6 11" id="KW-0798">TonB box</keyword>
<evidence type="ECO:0000256" key="8">
    <source>
        <dbReference type="ARBA" id="ARBA00023170"/>
    </source>
</evidence>
<dbReference type="InterPro" id="IPR000531">
    <property type="entry name" value="Beta-barrel_TonB"/>
</dbReference>
<feature type="domain" description="TonB-dependent receptor-like beta-barrel" evidence="13">
    <location>
        <begin position="204"/>
        <end position="641"/>
    </location>
</feature>
<dbReference type="OrthoDB" id="905812at2"/>
<keyword evidence="16" id="KW-1185">Reference proteome</keyword>
<evidence type="ECO:0000259" key="14">
    <source>
        <dbReference type="Pfam" id="PF07715"/>
    </source>
</evidence>
<proteinExistence type="inferred from homology"/>
<name>A0A150X673_9BACT</name>
<keyword evidence="7 10" id="KW-0472">Membrane</keyword>
<evidence type="ECO:0000256" key="1">
    <source>
        <dbReference type="ARBA" id="ARBA00004571"/>
    </source>
</evidence>
<feature type="domain" description="TonB-dependent receptor plug" evidence="14">
    <location>
        <begin position="67"/>
        <end position="143"/>
    </location>
</feature>
<keyword evidence="9 10" id="KW-0998">Cell outer membrane</keyword>
<reference evidence="15 16" key="1">
    <citation type="submission" date="2016-01" db="EMBL/GenBank/DDBJ databases">
        <title>Genome sequencing of Roseivirga spongicola UST030701-084.</title>
        <authorList>
            <person name="Selvaratnam C."/>
            <person name="Thevarajoo S."/>
            <person name="Goh K.M."/>
            <person name="Ee R."/>
            <person name="Chan K.-G."/>
            <person name="Chong C.S."/>
        </authorList>
    </citation>
    <scope>NUCLEOTIDE SEQUENCE [LARGE SCALE GENOMIC DNA]</scope>
    <source>
        <strain evidence="15 16">UST030701-084</strain>
    </source>
</reference>
<evidence type="ECO:0000256" key="6">
    <source>
        <dbReference type="ARBA" id="ARBA00023077"/>
    </source>
</evidence>
<evidence type="ECO:0000256" key="10">
    <source>
        <dbReference type="PROSITE-ProRule" id="PRU01360"/>
    </source>
</evidence>
<dbReference type="Gene3D" id="2.170.130.10">
    <property type="entry name" value="TonB-dependent receptor, plug domain"/>
    <property type="match status" value="1"/>
</dbReference>
<sequence>MRSCIQIGFLLYILSTQVFAQNLPENIRKDSLFQDLDSVIVFGQRHSSTQNSIYGELLSGTEAQPISILDKLPGITKIHKNGYPLVFRGMFGNRLRIEKNGVLKTGFVEHGYLLDDINPENIESVKLIHGAERILYGSGTLGGMVQINEHDASKDIKNTLYSRYATNNSGLSIGGVLGKRFNNLGVRFSGRRTTANDFKYPSGENANNSAYWQHNFRLSTSLQNPRKNLKLSWNNEFNSGYQERPQGFQNNPYELRDYKNNFTYQSDLHLDWAVDPTVRLKQQLWGLFFDTDQNRKNFNGDFTIINSEELRNYEKSSFGYKATLLLKEYSRTNYLFGLDFINSRLTENTFFSDNVNPAFSNQSTLERNEVMYGFYSMANLLLKKVGLKFSARADAARIENEDNHLNFTALTGGIELDWQMRNAYNSVSLTRSFRYPSQLESLGVLIGGRGVFYGNPSVLPEYAHQLEWSFNRDKDSFSYGLNAWLALFNDRISEVYLGDNDFTYENSERARTYGLEGYLAKSWKPLVSNDELAFTLNSEYTRGDNLETTSWLGQGEPLIGIPPFQSSVELKYSKQFSKTISGGIQADSQRFAALTRLPEGPIRQIWAAQETASYWLINFSLESNFTLRRNKLSARLSISNLTNETYFPFGARIMGMGRNFSFQTRFIF</sequence>
<dbReference type="Pfam" id="PF00593">
    <property type="entry name" value="TonB_dep_Rec_b-barrel"/>
    <property type="match status" value="1"/>
</dbReference>
<dbReference type="InterPro" id="IPR039426">
    <property type="entry name" value="TonB-dep_rcpt-like"/>
</dbReference>
<evidence type="ECO:0000313" key="15">
    <source>
        <dbReference type="EMBL" id="KYG74184.1"/>
    </source>
</evidence>
<evidence type="ECO:0000256" key="12">
    <source>
        <dbReference type="SAM" id="SignalP"/>
    </source>
</evidence>
<evidence type="ECO:0000256" key="2">
    <source>
        <dbReference type="ARBA" id="ARBA00022448"/>
    </source>
</evidence>
<dbReference type="InterPro" id="IPR037066">
    <property type="entry name" value="Plug_dom_sf"/>
</dbReference>
<dbReference type="STRING" id="333140.AWW68_16170"/>
<dbReference type="PANTHER" id="PTHR30069:SF29">
    <property type="entry name" value="HEMOGLOBIN AND HEMOGLOBIN-HAPTOGLOBIN-BINDING PROTEIN 1-RELATED"/>
    <property type="match status" value="1"/>
</dbReference>
<evidence type="ECO:0000256" key="9">
    <source>
        <dbReference type="ARBA" id="ARBA00023237"/>
    </source>
</evidence>
<dbReference type="InterPro" id="IPR012910">
    <property type="entry name" value="Plug_dom"/>
</dbReference>
<evidence type="ECO:0000256" key="4">
    <source>
        <dbReference type="ARBA" id="ARBA00022692"/>
    </source>
</evidence>
<dbReference type="InterPro" id="IPR036942">
    <property type="entry name" value="Beta-barrel_TonB_sf"/>
</dbReference>
<dbReference type="GO" id="GO:0015344">
    <property type="term" value="F:siderophore uptake transmembrane transporter activity"/>
    <property type="evidence" value="ECO:0007669"/>
    <property type="project" value="TreeGrafter"/>
</dbReference>
<dbReference type="AlphaFoldDB" id="A0A150X673"/>
<keyword evidence="8" id="KW-0675">Receptor</keyword>
<comment type="subcellular location">
    <subcellularLocation>
        <location evidence="1 10">Cell outer membrane</location>
        <topology evidence="1 10">Multi-pass membrane protein</topology>
    </subcellularLocation>
</comment>
<feature type="signal peptide" evidence="12">
    <location>
        <begin position="1"/>
        <end position="20"/>
    </location>
</feature>
<dbReference type="PROSITE" id="PS52016">
    <property type="entry name" value="TONB_DEPENDENT_REC_3"/>
    <property type="match status" value="1"/>
</dbReference>
<feature type="chain" id="PRO_5007574346" evidence="12">
    <location>
        <begin position="21"/>
        <end position="668"/>
    </location>
</feature>
<evidence type="ECO:0000256" key="11">
    <source>
        <dbReference type="RuleBase" id="RU003357"/>
    </source>
</evidence>
<dbReference type="Pfam" id="PF07715">
    <property type="entry name" value="Plug"/>
    <property type="match status" value="1"/>
</dbReference>
<evidence type="ECO:0000256" key="5">
    <source>
        <dbReference type="ARBA" id="ARBA00022729"/>
    </source>
</evidence>
<evidence type="ECO:0000259" key="13">
    <source>
        <dbReference type="Pfam" id="PF00593"/>
    </source>
</evidence>
<evidence type="ECO:0000256" key="3">
    <source>
        <dbReference type="ARBA" id="ARBA00022452"/>
    </source>
</evidence>
<accession>A0A150X673</accession>